<sequence length="428" mass="49779">MQFKSLKTRVLLWFGMVSFLVLTLFVFSFNYFLNNSINNNLKNRLQFIAHKYNDHIEEKNIGVAIIKSGKIVRKNSAFTLKKYKKYLKQKKNFFIIHYKNNDDYIDALYLEKQANKTIMIVKKNIDNKIEDFQDTFLWLIPILLFVFIFLASKMIDKIVLPINKLREATKDITVTQFTQEIELPKEDDEIRDLVLSFNAMIKRIKDGVEQLDRFNSDVSHELKTPLTVIQGEVEIALRKSRKPQEYEKALKIIQKQSLQITSIVNQLLLLTKYSKENIQESFQNCAVDSMLLATIDRFQTQLSEKNLKLNIKKIEPINFKANPVLMESIFTNLIENAIKYTPKDKAITLSLFQNTKIHFTIEDEGVGIEKEHLQKITERFYRADSARNKKIEGFGLGLSIVQNSVFMHNGTLQIKSKKGSGTVVDVVF</sequence>
<keyword evidence="4" id="KW-1003">Cell membrane</keyword>
<feature type="domain" description="HAMP" evidence="16">
    <location>
        <begin position="156"/>
        <end position="209"/>
    </location>
</feature>
<evidence type="ECO:0000256" key="3">
    <source>
        <dbReference type="ARBA" id="ARBA00012438"/>
    </source>
</evidence>
<dbReference type="SUPFAM" id="SSF55874">
    <property type="entry name" value="ATPase domain of HSP90 chaperone/DNA topoisomerase II/histidine kinase"/>
    <property type="match status" value="1"/>
</dbReference>
<dbReference type="InterPro" id="IPR004358">
    <property type="entry name" value="Sig_transdc_His_kin-like_C"/>
</dbReference>
<keyword evidence="8" id="KW-0547">Nucleotide-binding</keyword>
<evidence type="ECO:0000256" key="1">
    <source>
        <dbReference type="ARBA" id="ARBA00000085"/>
    </source>
</evidence>
<evidence type="ECO:0000256" key="12">
    <source>
        <dbReference type="ARBA" id="ARBA00023012"/>
    </source>
</evidence>
<dbReference type="PROSITE" id="PS50885">
    <property type="entry name" value="HAMP"/>
    <property type="match status" value="1"/>
</dbReference>
<keyword evidence="13 14" id="KW-0472">Membrane</keyword>
<evidence type="ECO:0000256" key="13">
    <source>
        <dbReference type="ARBA" id="ARBA00023136"/>
    </source>
</evidence>
<gene>
    <name evidence="17" type="ORF">MNB_SM-5-665</name>
</gene>
<dbReference type="Pfam" id="PF00512">
    <property type="entry name" value="HisKA"/>
    <property type="match status" value="1"/>
</dbReference>
<dbReference type="Gene3D" id="1.10.287.130">
    <property type="match status" value="1"/>
</dbReference>
<dbReference type="SMART" id="SM00387">
    <property type="entry name" value="HATPase_c"/>
    <property type="match status" value="1"/>
</dbReference>
<dbReference type="Gene3D" id="3.30.565.10">
    <property type="entry name" value="Histidine kinase-like ATPase, C-terminal domain"/>
    <property type="match status" value="1"/>
</dbReference>
<evidence type="ECO:0000259" key="16">
    <source>
        <dbReference type="PROSITE" id="PS50885"/>
    </source>
</evidence>
<feature type="transmembrane region" description="Helical" evidence="14">
    <location>
        <begin position="12"/>
        <end position="33"/>
    </location>
</feature>
<dbReference type="FunFam" id="1.10.287.130:FF:000001">
    <property type="entry name" value="Two-component sensor histidine kinase"/>
    <property type="match status" value="1"/>
</dbReference>
<evidence type="ECO:0000256" key="10">
    <source>
        <dbReference type="ARBA" id="ARBA00022840"/>
    </source>
</evidence>
<evidence type="ECO:0000256" key="2">
    <source>
        <dbReference type="ARBA" id="ARBA00004651"/>
    </source>
</evidence>
<dbReference type="CDD" id="cd00075">
    <property type="entry name" value="HATPase"/>
    <property type="match status" value="1"/>
</dbReference>
<dbReference type="SUPFAM" id="SSF47384">
    <property type="entry name" value="Homodimeric domain of signal transducing histidine kinase"/>
    <property type="match status" value="1"/>
</dbReference>
<evidence type="ECO:0000256" key="6">
    <source>
        <dbReference type="ARBA" id="ARBA00022679"/>
    </source>
</evidence>
<dbReference type="EMBL" id="FPHH01000107">
    <property type="protein sequence ID" value="SFV67970.1"/>
    <property type="molecule type" value="Genomic_DNA"/>
</dbReference>
<dbReference type="Pfam" id="PF00672">
    <property type="entry name" value="HAMP"/>
    <property type="match status" value="1"/>
</dbReference>
<organism evidence="17">
    <name type="scientific">hydrothermal vent metagenome</name>
    <dbReference type="NCBI Taxonomy" id="652676"/>
    <lineage>
        <taxon>unclassified sequences</taxon>
        <taxon>metagenomes</taxon>
        <taxon>ecological metagenomes</taxon>
    </lineage>
</organism>
<dbReference type="CDD" id="cd06225">
    <property type="entry name" value="HAMP"/>
    <property type="match status" value="1"/>
</dbReference>
<keyword evidence="12" id="KW-0902">Two-component regulatory system</keyword>
<keyword evidence="9" id="KW-0418">Kinase</keyword>
<keyword evidence="7 14" id="KW-0812">Transmembrane</keyword>
<comment type="catalytic activity">
    <reaction evidence="1">
        <text>ATP + protein L-histidine = ADP + protein N-phospho-L-histidine.</text>
        <dbReference type="EC" id="2.7.13.3"/>
    </reaction>
</comment>
<keyword evidence="6 17" id="KW-0808">Transferase</keyword>
<dbReference type="PANTHER" id="PTHR45528">
    <property type="entry name" value="SENSOR HISTIDINE KINASE CPXA"/>
    <property type="match status" value="1"/>
</dbReference>
<protein>
    <recommendedName>
        <fullName evidence="3">histidine kinase</fullName>
        <ecNumber evidence="3">2.7.13.3</ecNumber>
    </recommendedName>
</protein>
<dbReference type="InterPro" id="IPR003594">
    <property type="entry name" value="HATPase_dom"/>
</dbReference>
<dbReference type="InterPro" id="IPR003660">
    <property type="entry name" value="HAMP_dom"/>
</dbReference>
<dbReference type="InterPro" id="IPR036097">
    <property type="entry name" value="HisK_dim/P_sf"/>
</dbReference>
<proteinExistence type="predicted"/>
<dbReference type="InterPro" id="IPR036890">
    <property type="entry name" value="HATPase_C_sf"/>
</dbReference>
<evidence type="ECO:0000256" key="14">
    <source>
        <dbReference type="SAM" id="Phobius"/>
    </source>
</evidence>
<dbReference type="PRINTS" id="PR00344">
    <property type="entry name" value="BCTRLSENSOR"/>
</dbReference>
<dbReference type="InterPro" id="IPR050398">
    <property type="entry name" value="HssS/ArlS-like"/>
</dbReference>
<feature type="transmembrane region" description="Helical" evidence="14">
    <location>
        <begin position="136"/>
        <end position="155"/>
    </location>
</feature>
<dbReference type="GO" id="GO:0005524">
    <property type="term" value="F:ATP binding"/>
    <property type="evidence" value="ECO:0007669"/>
    <property type="project" value="UniProtKB-KW"/>
</dbReference>
<evidence type="ECO:0000256" key="11">
    <source>
        <dbReference type="ARBA" id="ARBA00022989"/>
    </source>
</evidence>
<dbReference type="InterPro" id="IPR005467">
    <property type="entry name" value="His_kinase_dom"/>
</dbReference>
<dbReference type="SUPFAM" id="SSF158472">
    <property type="entry name" value="HAMP domain-like"/>
    <property type="match status" value="1"/>
</dbReference>
<evidence type="ECO:0000256" key="8">
    <source>
        <dbReference type="ARBA" id="ARBA00022741"/>
    </source>
</evidence>
<evidence type="ECO:0000256" key="5">
    <source>
        <dbReference type="ARBA" id="ARBA00022553"/>
    </source>
</evidence>
<dbReference type="GO" id="GO:0000155">
    <property type="term" value="F:phosphorelay sensor kinase activity"/>
    <property type="evidence" value="ECO:0007669"/>
    <property type="project" value="InterPro"/>
</dbReference>
<dbReference type="EC" id="2.7.13.3" evidence="3"/>
<dbReference type="InterPro" id="IPR003661">
    <property type="entry name" value="HisK_dim/P_dom"/>
</dbReference>
<keyword evidence="10" id="KW-0067">ATP-binding</keyword>
<evidence type="ECO:0000256" key="7">
    <source>
        <dbReference type="ARBA" id="ARBA00022692"/>
    </source>
</evidence>
<dbReference type="PROSITE" id="PS50109">
    <property type="entry name" value="HIS_KIN"/>
    <property type="match status" value="1"/>
</dbReference>
<dbReference type="SMART" id="SM00388">
    <property type="entry name" value="HisKA"/>
    <property type="match status" value="1"/>
</dbReference>
<feature type="domain" description="Histidine kinase" evidence="15">
    <location>
        <begin position="217"/>
        <end position="428"/>
    </location>
</feature>
<dbReference type="PANTHER" id="PTHR45528:SF1">
    <property type="entry name" value="SENSOR HISTIDINE KINASE CPXA"/>
    <property type="match status" value="1"/>
</dbReference>
<evidence type="ECO:0000256" key="4">
    <source>
        <dbReference type="ARBA" id="ARBA00022475"/>
    </source>
</evidence>
<accession>A0A1W1CPZ9</accession>
<dbReference type="GO" id="GO:0005886">
    <property type="term" value="C:plasma membrane"/>
    <property type="evidence" value="ECO:0007669"/>
    <property type="project" value="UniProtKB-SubCell"/>
</dbReference>
<dbReference type="SMART" id="SM00304">
    <property type="entry name" value="HAMP"/>
    <property type="match status" value="1"/>
</dbReference>
<keyword evidence="11 14" id="KW-1133">Transmembrane helix</keyword>
<evidence type="ECO:0000313" key="17">
    <source>
        <dbReference type="EMBL" id="SFV67970.1"/>
    </source>
</evidence>
<reference evidence="17" key="1">
    <citation type="submission" date="2016-10" db="EMBL/GenBank/DDBJ databases">
        <authorList>
            <person name="de Groot N.N."/>
        </authorList>
    </citation>
    <scope>NUCLEOTIDE SEQUENCE</scope>
</reference>
<comment type="subcellular location">
    <subcellularLocation>
        <location evidence="2">Cell membrane</location>
        <topology evidence="2">Multi-pass membrane protein</topology>
    </subcellularLocation>
</comment>
<dbReference type="FunFam" id="3.30.565.10:FF:000006">
    <property type="entry name" value="Sensor histidine kinase WalK"/>
    <property type="match status" value="1"/>
</dbReference>
<dbReference type="AlphaFoldDB" id="A0A1W1CPZ9"/>
<evidence type="ECO:0000259" key="15">
    <source>
        <dbReference type="PROSITE" id="PS50109"/>
    </source>
</evidence>
<keyword evidence="5" id="KW-0597">Phosphoprotein</keyword>
<dbReference type="CDD" id="cd00082">
    <property type="entry name" value="HisKA"/>
    <property type="match status" value="1"/>
</dbReference>
<dbReference type="Pfam" id="PF02518">
    <property type="entry name" value="HATPase_c"/>
    <property type="match status" value="1"/>
</dbReference>
<evidence type="ECO:0000256" key="9">
    <source>
        <dbReference type="ARBA" id="ARBA00022777"/>
    </source>
</evidence>
<name>A0A1W1CPZ9_9ZZZZ</name>
<dbReference type="Gene3D" id="6.10.340.10">
    <property type="match status" value="1"/>
</dbReference>